<evidence type="ECO:0000313" key="10">
    <source>
        <dbReference type="Proteomes" id="UP000180235"/>
    </source>
</evidence>
<dbReference type="InterPro" id="IPR013758">
    <property type="entry name" value="Topo_IIA_A/C_ab"/>
</dbReference>
<dbReference type="GO" id="GO:0003677">
    <property type="term" value="F:DNA binding"/>
    <property type="evidence" value="ECO:0007669"/>
    <property type="project" value="UniProtKB-UniRule"/>
</dbReference>
<evidence type="ECO:0000259" key="8">
    <source>
        <dbReference type="PROSITE" id="PS52040"/>
    </source>
</evidence>
<dbReference type="SMART" id="SM00434">
    <property type="entry name" value="TOP4c"/>
    <property type="match status" value="1"/>
</dbReference>
<dbReference type="GO" id="GO:0006265">
    <property type="term" value="P:DNA topological change"/>
    <property type="evidence" value="ECO:0007669"/>
    <property type="project" value="UniProtKB-UniRule"/>
</dbReference>
<keyword evidence="4 6" id="KW-0238">DNA-binding</keyword>
<keyword evidence="3 6" id="KW-0799">Topoisomerase</keyword>
<dbReference type="GO" id="GO:0009330">
    <property type="term" value="C:DNA topoisomerase type II (double strand cut, ATP-hydrolyzing) complex"/>
    <property type="evidence" value="ECO:0007669"/>
    <property type="project" value="TreeGrafter"/>
</dbReference>
<dbReference type="Gene3D" id="1.10.268.10">
    <property type="entry name" value="Topoisomerase, domain 3"/>
    <property type="match status" value="1"/>
</dbReference>
<dbReference type="PANTHER" id="PTHR43493">
    <property type="entry name" value="DNA GYRASE/TOPOISOMERASE SUBUNIT A"/>
    <property type="match status" value="1"/>
</dbReference>
<dbReference type="OrthoDB" id="9806486at2"/>
<reference evidence="9 10" key="1">
    <citation type="submission" date="2016-10" db="EMBL/GenBank/DDBJ databases">
        <title>Description of Gloeomargarita lithophora gen. nov., sp. nov., a thylakoid-bearing basal-branching cyanobacterium with intracellular carbonates, and proposal for Gloeomargaritales ord. nov.</title>
        <authorList>
            <person name="Moreira D."/>
            <person name="Tavera R."/>
            <person name="Benzerara K."/>
            <person name="Skouri-Panet F."/>
            <person name="Couradeau E."/>
            <person name="Gerard E."/>
            <person name="Loussert C."/>
            <person name="Novelo E."/>
            <person name="Zivanovic Y."/>
            <person name="Lopez-Garcia P."/>
        </authorList>
    </citation>
    <scope>NUCLEOTIDE SEQUENCE [LARGE SCALE GENOMIC DNA]</scope>
    <source>
        <strain evidence="9 10">D10</strain>
    </source>
</reference>
<evidence type="ECO:0000256" key="2">
    <source>
        <dbReference type="ARBA" id="ARBA00008263"/>
    </source>
</evidence>
<keyword evidence="10" id="KW-1185">Reference proteome</keyword>
<evidence type="ECO:0000256" key="4">
    <source>
        <dbReference type="ARBA" id="ARBA00023125"/>
    </source>
</evidence>
<keyword evidence="5 6" id="KW-0413">Isomerase</keyword>
<feature type="active site" description="O-(5'-phospho-DNA)-tyrosine intermediate" evidence="6">
    <location>
        <position position="125"/>
    </location>
</feature>
<dbReference type="EMBL" id="CP017675">
    <property type="protein sequence ID" value="APB33425.1"/>
    <property type="molecule type" value="Genomic_DNA"/>
</dbReference>
<dbReference type="Proteomes" id="UP000180235">
    <property type="component" value="Chromosome"/>
</dbReference>
<dbReference type="SUPFAM" id="SSF56719">
    <property type="entry name" value="Type II DNA topoisomerase"/>
    <property type="match status" value="1"/>
</dbReference>
<feature type="domain" description="Topo IIA-type catalytic" evidence="8">
    <location>
        <begin position="37"/>
        <end position="507"/>
    </location>
</feature>
<evidence type="ECO:0000256" key="7">
    <source>
        <dbReference type="SAM" id="Coils"/>
    </source>
</evidence>
<dbReference type="AlphaFoldDB" id="A0A1J0ABZ7"/>
<gene>
    <name evidence="9" type="primary">gyrA-1</name>
    <name evidence="9" type="ORF">GlitD10_1105</name>
</gene>
<evidence type="ECO:0000256" key="1">
    <source>
        <dbReference type="ARBA" id="ARBA00000185"/>
    </source>
</evidence>
<organism evidence="9 10">
    <name type="scientific">Gloeomargarita lithophora Alchichica-D10</name>
    <dbReference type="NCBI Taxonomy" id="1188229"/>
    <lineage>
        <taxon>Bacteria</taxon>
        <taxon>Bacillati</taxon>
        <taxon>Cyanobacteriota</taxon>
        <taxon>Cyanophyceae</taxon>
        <taxon>Gloeomargaritales</taxon>
        <taxon>Gloeomargaritaceae</taxon>
        <taxon>Gloeomargarita</taxon>
    </lineage>
</organism>
<dbReference type="KEGG" id="glt:GlitD10_1105"/>
<dbReference type="InterPro" id="IPR002205">
    <property type="entry name" value="Topo_IIA_dom_A"/>
</dbReference>
<evidence type="ECO:0000256" key="3">
    <source>
        <dbReference type="ARBA" id="ARBA00023029"/>
    </source>
</evidence>
<dbReference type="RefSeq" id="WP_071454013.1">
    <property type="nucleotide sequence ID" value="NZ_CP017675.1"/>
</dbReference>
<dbReference type="Gene3D" id="3.90.199.10">
    <property type="entry name" value="Topoisomerase II, domain 5"/>
    <property type="match status" value="1"/>
</dbReference>
<dbReference type="InterPro" id="IPR013760">
    <property type="entry name" value="Topo_IIA-like_dom_sf"/>
</dbReference>
<evidence type="ECO:0000313" key="9">
    <source>
        <dbReference type="EMBL" id="APB33425.1"/>
    </source>
</evidence>
<dbReference type="InterPro" id="IPR050220">
    <property type="entry name" value="Type_II_DNA_Topoisomerases"/>
</dbReference>
<dbReference type="PROSITE" id="PS52040">
    <property type="entry name" value="TOPO_IIA"/>
    <property type="match status" value="1"/>
</dbReference>
<proteinExistence type="inferred from homology"/>
<accession>A0A1J0ABZ7</accession>
<dbReference type="GO" id="GO:0005737">
    <property type="term" value="C:cytoplasm"/>
    <property type="evidence" value="ECO:0007669"/>
    <property type="project" value="TreeGrafter"/>
</dbReference>
<dbReference type="EC" id="5.99.1.3" evidence="9"/>
<dbReference type="InterPro" id="IPR013757">
    <property type="entry name" value="Topo_IIA_A_a_sf"/>
</dbReference>
<evidence type="ECO:0000256" key="5">
    <source>
        <dbReference type="ARBA" id="ARBA00023235"/>
    </source>
</evidence>
<sequence>MVKPRPARDRIVPTSLEEELRQSYLAYALSVMVGRALPDGRDGLKPVQRRILYAMWQMGLTAQRPPRKSARVVGEVLGKYHPHGDQSVYAALVRLAQEFHCRYPLIEGQGNFGSIDNDPAAAMRYTEARLSAFAVQILFTDLHPAIVDFHDNFDSTEAEPRVLPAQLPLLLLNGCSGIAVGMATQIPPHHAGEIIEALIHLIDYPHLSDERLYSLLPGPDFPTGGELVNPHTIPQVYRTGRGAITLRGVWHRETQGTGKRAKPVIVITELPYQVVKADWLSRTAALIHQGRLGGIADLRDESDRDGVRVVVTLKSGQEVAEIIQQLLQQTPLEIQFHASFLALIGGRPQHCSLRRLLQEFLEFRELTLQRSYAHEWREVTQQMTRLTALHQAITHLDIVFTILRHCQSIDQAKADLMQRLALTEDQAETVLSTPLRRLTRLEAEGLQTQLTQLTQRQSRLTQLQQDRGERLRELKKQLKQCQKQYGGSRKTRLGTTPLSEDVGVTLRLSAAGVWHRGERRPGQQLCLDLTAAASNLRDPILWQGELRPGERLLVFGERGGLYELTGREMAGGAPGWPDWFTWEAGLLPVVVDAETMGVWLVSRGGYGTVMGVPDLWQGAWGFPPGDGVLAVGTWQTGQELYLASGQGRVWRGKLPRRSHGKSLLVLAAGESLVGAVMVTRKTAVQGVTAGGECQDLPAMPLGEEVATGVAWVGLVAGLGIAYGHTNRQRWVRLGMDLALGEQVVRVVQVRMGGEF</sequence>
<dbReference type="Gene3D" id="3.30.1360.40">
    <property type="match status" value="1"/>
</dbReference>
<evidence type="ECO:0000256" key="6">
    <source>
        <dbReference type="PROSITE-ProRule" id="PRU01384"/>
    </source>
</evidence>
<dbReference type="STRING" id="1188229.GlitD10_1105"/>
<dbReference type="GO" id="GO:0034335">
    <property type="term" value="F:DNA negative supercoiling activity"/>
    <property type="evidence" value="ECO:0007669"/>
    <property type="project" value="UniProtKB-ARBA"/>
</dbReference>
<dbReference type="GO" id="GO:0005524">
    <property type="term" value="F:ATP binding"/>
    <property type="evidence" value="ECO:0007669"/>
    <property type="project" value="InterPro"/>
</dbReference>
<comment type="catalytic activity">
    <reaction evidence="1 6">
        <text>ATP-dependent breakage, passage and rejoining of double-stranded DNA.</text>
        <dbReference type="EC" id="5.6.2.2"/>
    </reaction>
</comment>
<dbReference type="PANTHER" id="PTHR43493:SF5">
    <property type="entry name" value="DNA GYRASE SUBUNIT A, CHLOROPLASTIC_MITOCHONDRIAL"/>
    <property type="match status" value="1"/>
</dbReference>
<dbReference type="CDD" id="cd00187">
    <property type="entry name" value="TOP4c"/>
    <property type="match status" value="1"/>
</dbReference>
<dbReference type="Pfam" id="PF00521">
    <property type="entry name" value="DNA_topoisoIV"/>
    <property type="match status" value="1"/>
</dbReference>
<comment type="similarity">
    <text evidence="2">Belongs to the type II topoisomerase GyrA/ParC subunit family.</text>
</comment>
<feature type="coiled-coil region" evidence="7">
    <location>
        <begin position="443"/>
        <end position="491"/>
    </location>
</feature>
<name>A0A1J0ABZ7_9CYAN</name>
<protein>
    <submittedName>
        <fullName evidence="9">DNA topoisomerase IV subunit A</fullName>
        <ecNumber evidence="9">5.99.1.3</ecNumber>
    </submittedName>
</protein>
<keyword evidence="7" id="KW-0175">Coiled coil</keyword>